<feature type="non-terminal residue" evidence="1">
    <location>
        <position position="91"/>
    </location>
</feature>
<evidence type="ECO:0000313" key="2">
    <source>
        <dbReference type="Proteomes" id="UP000046176"/>
    </source>
</evidence>
<evidence type="ECO:0000313" key="1">
    <source>
        <dbReference type="EMBL" id="CDZ41492.1"/>
    </source>
</evidence>
<proteinExistence type="predicted"/>
<gene>
    <name evidence="1" type="ORF">NGAL_HAMBI1145_59230</name>
</gene>
<name>A0A0T7G2R6_NEOGA</name>
<dbReference type="Proteomes" id="UP000046176">
    <property type="component" value="Unassembled WGS sequence"/>
</dbReference>
<protein>
    <submittedName>
        <fullName evidence="1">Uncharacterized protein</fullName>
    </submittedName>
</protein>
<dbReference type="EMBL" id="CCRH01000033">
    <property type="protein sequence ID" value="CDZ41492.1"/>
    <property type="molecule type" value="Genomic_DNA"/>
</dbReference>
<organism evidence="1 2">
    <name type="scientific">Neorhizobium galegae bv. officinalis</name>
    <dbReference type="NCBI Taxonomy" id="323656"/>
    <lineage>
        <taxon>Bacteria</taxon>
        <taxon>Pseudomonadati</taxon>
        <taxon>Pseudomonadota</taxon>
        <taxon>Alphaproteobacteria</taxon>
        <taxon>Hyphomicrobiales</taxon>
        <taxon>Rhizobiaceae</taxon>
        <taxon>Rhizobium/Agrobacterium group</taxon>
        <taxon>Neorhizobium</taxon>
    </lineage>
</organism>
<dbReference type="AlphaFoldDB" id="A0A0T7G2R6"/>
<sequence length="91" mass="10392">MNIGGADSKVYCVAGKQGGAFAQQYCQILILRPDGYYLRARPRWFNYRDTGGNTTFRDEHEFFRRLCALPLQGLPRVLWCELHGEVTYGTG</sequence>
<reference evidence="1 2" key="1">
    <citation type="submission" date="2014-08" db="EMBL/GenBank/DDBJ databases">
        <authorList>
            <person name="Chen Y.-H."/>
        </authorList>
    </citation>
    <scope>NUCLEOTIDE SEQUENCE [LARGE SCALE GENOMIC DNA]</scope>
</reference>
<accession>A0A0T7G2R6</accession>